<sequence length="102" mass="12053">MAIKTETGLELEPYQVVFKPLVTEKNTHLAERDNVYAFKVHPQATKTNIREAVQALWDVRVTKVRTQNRKGKPRRTRTGYTQTQNWKKAIVELHEEDRINFF</sequence>
<keyword evidence="3 6" id="KW-0694">RNA-binding</keyword>
<dbReference type="NCBIfam" id="NF004363">
    <property type="entry name" value="PRK05738.2-4"/>
    <property type="match status" value="1"/>
</dbReference>
<evidence type="ECO:0000313" key="8">
    <source>
        <dbReference type="Proteomes" id="UP000006860"/>
    </source>
</evidence>
<dbReference type="GO" id="GO:1990904">
    <property type="term" value="C:ribonucleoprotein complex"/>
    <property type="evidence" value="ECO:0007669"/>
    <property type="project" value="UniProtKB-KW"/>
</dbReference>
<dbReference type="PANTHER" id="PTHR11620">
    <property type="entry name" value="60S RIBOSOMAL PROTEIN L23A"/>
    <property type="match status" value="1"/>
</dbReference>
<dbReference type="eggNOG" id="COG0089">
    <property type="taxonomic scope" value="Bacteria"/>
</dbReference>
<dbReference type="Pfam" id="PF00276">
    <property type="entry name" value="Ribosomal_L23"/>
    <property type="match status" value="1"/>
</dbReference>
<gene>
    <name evidence="6" type="primary">rplW</name>
    <name evidence="7" type="ordered locus">Plabr_2059</name>
</gene>
<dbReference type="InterPro" id="IPR012678">
    <property type="entry name" value="Ribosomal_uL23/eL15/eS24_sf"/>
</dbReference>
<dbReference type="GO" id="GO:0019843">
    <property type="term" value="F:rRNA binding"/>
    <property type="evidence" value="ECO:0007669"/>
    <property type="project" value="UniProtKB-UniRule"/>
</dbReference>
<keyword evidence="4 6" id="KW-0689">Ribosomal protein</keyword>
<dbReference type="Proteomes" id="UP000006860">
    <property type="component" value="Chromosome"/>
</dbReference>
<evidence type="ECO:0000256" key="4">
    <source>
        <dbReference type="ARBA" id="ARBA00022980"/>
    </source>
</evidence>
<accession>F0SJ88</accession>
<keyword evidence="8" id="KW-1185">Reference proteome</keyword>
<protein>
    <recommendedName>
        <fullName evidence="6">Large ribosomal subunit protein uL23</fullName>
    </recommendedName>
</protein>
<dbReference type="GO" id="GO:0006412">
    <property type="term" value="P:translation"/>
    <property type="evidence" value="ECO:0007669"/>
    <property type="project" value="UniProtKB-UniRule"/>
</dbReference>
<evidence type="ECO:0000256" key="5">
    <source>
        <dbReference type="ARBA" id="ARBA00023274"/>
    </source>
</evidence>
<dbReference type="GO" id="GO:0005840">
    <property type="term" value="C:ribosome"/>
    <property type="evidence" value="ECO:0007669"/>
    <property type="project" value="UniProtKB-KW"/>
</dbReference>
<dbReference type="KEGG" id="pbs:Plabr_2059"/>
<evidence type="ECO:0000313" key="7">
    <source>
        <dbReference type="EMBL" id="ADY59663.1"/>
    </source>
</evidence>
<comment type="function">
    <text evidence="6">One of the early assembly proteins it binds 23S rRNA. One of the proteins that surrounds the polypeptide exit tunnel on the outside of the ribosome. Forms the main docking site for trigger factor binding to the ribosome.</text>
</comment>
<evidence type="ECO:0000256" key="3">
    <source>
        <dbReference type="ARBA" id="ARBA00022884"/>
    </source>
</evidence>
<dbReference type="STRING" id="756272.Plabr_2059"/>
<comment type="subunit">
    <text evidence="6">Part of the 50S ribosomal subunit. Contacts protein L29, and trigger factor when it is bound to the ribosome.</text>
</comment>
<dbReference type="RefSeq" id="WP_013628388.1">
    <property type="nucleotide sequence ID" value="NC_015174.1"/>
</dbReference>
<dbReference type="FunFam" id="3.30.70.330:FF:000001">
    <property type="entry name" value="50S ribosomal protein L23"/>
    <property type="match status" value="1"/>
</dbReference>
<name>F0SJ88_RUBBR</name>
<dbReference type="InterPro" id="IPR013025">
    <property type="entry name" value="Ribosomal_uL23-like"/>
</dbReference>
<evidence type="ECO:0000256" key="6">
    <source>
        <dbReference type="HAMAP-Rule" id="MF_01369"/>
    </source>
</evidence>
<reference evidence="8" key="1">
    <citation type="submission" date="2011-02" db="EMBL/GenBank/DDBJ databases">
        <title>The complete genome of Planctomyces brasiliensis DSM 5305.</title>
        <authorList>
            <person name="Lucas S."/>
            <person name="Copeland A."/>
            <person name="Lapidus A."/>
            <person name="Bruce D."/>
            <person name="Goodwin L."/>
            <person name="Pitluck S."/>
            <person name="Kyrpides N."/>
            <person name="Mavromatis K."/>
            <person name="Pagani I."/>
            <person name="Ivanova N."/>
            <person name="Ovchinnikova G."/>
            <person name="Lu M."/>
            <person name="Detter J.C."/>
            <person name="Han C."/>
            <person name="Land M."/>
            <person name="Hauser L."/>
            <person name="Markowitz V."/>
            <person name="Cheng J.-F."/>
            <person name="Hugenholtz P."/>
            <person name="Woyke T."/>
            <person name="Wu D."/>
            <person name="Tindall B."/>
            <person name="Pomrenke H.G."/>
            <person name="Brambilla E."/>
            <person name="Klenk H.-P."/>
            <person name="Eisen J.A."/>
        </authorList>
    </citation>
    <scope>NUCLEOTIDE SEQUENCE [LARGE SCALE GENOMIC DNA]</scope>
    <source>
        <strain evidence="8">ATCC 49424 / DSM 5305 / JCM 21570 / IAM 15109 / NBRC 103401 / IFAM 1448</strain>
    </source>
</reference>
<dbReference type="SUPFAM" id="SSF54189">
    <property type="entry name" value="Ribosomal proteins S24e, L23 and L15e"/>
    <property type="match status" value="1"/>
</dbReference>
<organism evidence="7 8">
    <name type="scientific">Rubinisphaera brasiliensis (strain ATCC 49424 / DSM 5305 / JCM 21570 / IAM 15109 / NBRC 103401 / IFAM 1448)</name>
    <name type="common">Planctomyces brasiliensis</name>
    <dbReference type="NCBI Taxonomy" id="756272"/>
    <lineage>
        <taxon>Bacteria</taxon>
        <taxon>Pseudomonadati</taxon>
        <taxon>Planctomycetota</taxon>
        <taxon>Planctomycetia</taxon>
        <taxon>Planctomycetales</taxon>
        <taxon>Planctomycetaceae</taxon>
        <taxon>Rubinisphaera</taxon>
    </lineage>
</organism>
<dbReference type="OrthoDB" id="9793353at2"/>
<dbReference type="GO" id="GO:0003735">
    <property type="term" value="F:structural constituent of ribosome"/>
    <property type="evidence" value="ECO:0007669"/>
    <property type="project" value="InterPro"/>
</dbReference>
<keyword evidence="5 6" id="KW-0687">Ribonucleoprotein</keyword>
<keyword evidence="2 6" id="KW-0699">rRNA-binding</keyword>
<dbReference type="HOGENOM" id="CLU_037562_3_1_0"/>
<dbReference type="HAMAP" id="MF_01369_B">
    <property type="entry name" value="Ribosomal_uL23_B"/>
    <property type="match status" value="1"/>
</dbReference>
<dbReference type="Gene3D" id="3.30.70.330">
    <property type="match status" value="1"/>
</dbReference>
<dbReference type="EMBL" id="CP002546">
    <property type="protein sequence ID" value="ADY59663.1"/>
    <property type="molecule type" value="Genomic_DNA"/>
</dbReference>
<comment type="similarity">
    <text evidence="1 6">Belongs to the universal ribosomal protein uL23 family.</text>
</comment>
<evidence type="ECO:0000256" key="1">
    <source>
        <dbReference type="ARBA" id="ARBA00006700"/>
    </source>
</evidence>
<evidence type="ECO:0000256" key="2">
    <source>
        <dbReference type="ARBA" id="ARBA00022730"/>
    </source>
</evidence>
<dbReference type="InterPro" id="IPR012677">
    <property type="entry name" value="Nucleotide-bd_a/b_plait_sf"/>
</dbReference>
<proteinExistence type="inferred from homology"/>
<dbReference type="AlphaFoldDB" id="F0SJ88"/>